<evidence type="ECO:0000313" key="1">
    <source>
        <dbReference type="EMBL" id="JAH60299.1"/>
    </source>
</evidence>
<name>A0A0E9U334_ANGAN</name>
<reference evidence="1" key="2">
    <citation type="journal article" date="2015" name="Fish Shellfish Immunol.">
        <title>Early steps in the European eel (Anguilla anguilla)-Vibrio vulnificus interaction in the gills: Role of the RtxA13 toxin.</title>
        <authorList>
            <person name="Callol A."/>
            <person name="Pajuelo D."/>
            <person name="Ebbesson L."/>
            <person name="Teles M."/>
            <person name="MacKenzie S."/>
            <person name="Amaro C."/>
        </authorList>
    </citation>
    <scope>NUCLEOTIDE SEQUENCE</scope>
</reference>
<proteinExistence type="predicted"/>
<dbReference type="EMBL" id="GBXM01048278">
    <property type="protein sequence ID" value="JAH60299.1"/>
    <property type="molecule type" value="Transcribed_RNA"/>
</dbReference>
<accession>A0A0E9U334</accession>
<reference evidence="1" key="1">
    <citation type="submission" date="2014-11" db="EMBL/GenBank/DDBJ databases">
        <authorList>
            <person name="Amaro Gonzalez C."/>
        </authorList>
    </citation>
    <scope>NUCLEOTIDE SEQUENCE</scope>
</reference>
<protein>
    <submittedName>
        <fullName evidence="1">Uncharacterized protein</fullName>
    </submittedName>
</protein>
<sequence>MLCVRNIVRIFPYFSCNVTGCDEASSVEYLK</sequence>
<organism evidence="1">
    <name type="scientific">Anguilla anguilla</name>
    <name type="common">European freshwater eel</name>
    <name type="synonym">Muraena anguilla</name>
    <dbReference type="NCBI Taxonomy" id="7936"/>
    <lineage>
        <taxon>Eukaryota</taxon>
        <taxon>Metazoa</taxon>
        <taxon>Chordata</taxon>
        <taxon>Craniata</taxon>
        <taxon>Vertebrata</taxon>
        <taxon>Euteleostomi</taxon>
        <taxon>Actinopterygii</taxon>
        <taxon>Neopterygii</taxon>
        <taxon>Teleostei</taxon>
        <taxon>Anguilliformes</taxon>
        <taxon>Anguillidae</taxon>
        <taxon>Anguilla</taxon>
    </lineage>
</organism>
<dbReference type="AlphaFoldDB" id="A0A0E9U334"/>